<keyword evidence="3" id="KW-1185">Reference proteome</keyword>
<dbReference type="AlphaFoldDB" id="A0A6J3BZK1"/>
<feature type="chain" id="PRO_5046018186" evidence="2">
    <location>
        <begin position="26"/>
        <end position="266"/>
    </location>
</feature>
<keyword evidence="1" id="KW-0812">Transmembrane</keyword>
<gene>
    <name evidence="4" type="primary">LOC116412819</name>
</gene>
<dbReference type="Proteomes" id="UP001652740">
    <property type="component" value="Unplaced"/>
</dbReference>
<dbReference type="RefSeq" id="XP_031764099.2">
    <property type="nucleotide sequence ID" value="XM_031908239.2"/>
</dbReference>
<reference evidence="4" key="1">
    <citation type="submission" date="2025-08" db="UniProtKB">
        <authorList>
            <consortium name="RefSeq"/>
        </authorList>
    </citation>
    <scope>IDENTIFICATION</scope>
    <source>
        <tissue evidence="4">Whole larvae</tissue>
    </source>
</reference>
<feature type="transmembrane region" description="Helical" evidence="1">
    <location>
        <begin position="63"/>
        <end position="84"/>
    </location>
</feature>
<name>A0A6J3BZK1_GALME</name>
<evidence type="ECO:0000313" key="4">
    <source>
        <dbReference type="RefSeq" id="XP_031764099.2"/>
    </source>
</evidence>
<evidence type="ECO:0000256" key="1">
    <source>
        <dbReference type="SAM" id="Phobius"/>
    </source>
</evidence>
<proteinExistence type="predicted"/>
<feature type="signal peptide" evidence="2">
    <location>
        <begin position="1"/>
        <end position="25"/>
    </location>
</feature>
<keyword evidence="2" id="KW-0732">Signal</keyword>
<evidence type="ECO:0000256" key="2">
    <source>
        <dbReference type="SAM" id="SignalP"/>
    </source>
</evidence>
<protein>
    <submittedName>
        <fullName evidence="4">Uncharacterized protein LOC116412819 isoform X2</fullName>
    </submittedName>
</protein>
<keyword evidence="1" id="KW-1133">Transmembrane helix</keyword>
<sequence length="266" mass="28247">MYEFQKRGMLVFCFRIFGISSVCSAAAGPLRTEYAWYAPLWYVYYAAGRRLRAAGRPRVRLLLLCAAHAHLVAPALCLVAVAAFGDGLDHRLVKGALVSSVGGPCVWLSLSLARPHAAALTAANYAGSLLAEPLTMLLICGRATVPPLGGVVSTVLSTLTPFALGVLRPQAHHATASKLPALLLLYVDCCERLRQAEGGLQVGDVLVTLTLGWQSWGACSAGLSQLPAVFLAPAQALVLAAIHDDHDDHDDHDADGEIVGEYDLVR</sequence>
<accession>A0A6J3BZK1</accession>
<keyword evidence="1" id="KW-0472">Membrane</keyword>
<evidence type="ECO:0000313" key="3">
    <source>
        <dbReference type="Proteomes" id="UP001652740"/>
    </source>
</evidence>
<organism evidence="3 4">
    <name type="scientific">Galleria mellonella</name>
    <name type="common">Greater wax moth</name>
    <dbReference type="NCBI Taxonomy" id="7137"/>
    <lineage>
        <taxon>Eukaryota</taxon>
        <taxon>Metazoa</taxon>
        <taxon>Ecdysozoa</taxon>
        <taxon>Arthropoda</taxon>
        <taxon>Hexapoda</taxon>
        <taxon>Insecta</taxon>
        <taxon>Pterygota</taxon>
        <taxon>Neoptera</taxon>
        <taxon>Endopterygota</taxon>
        <taxon>Lepidoptera</taxon>
        <taxon>Glossata</taxon>
        <taxon>Ditrysia</taxon>
        <taxon>Pyraloidea</taxon>
        <taxon>Pyralidae</taxon>
        <taxon>Galleriinae</taxon>
        <taxon>Galleria</taxon>
    </lineage>
</organism>
<dbReference type="GeneID" id="116412819"/>